<dbReference type="RefSeq" id="WP_105591002.1">
    <property type="nucleotide sequence ID" value="NZ_PDET01000001.1"/>
</dbReference>
<dbReference type="SUPFAM" id="SSF52540">
    <property type="entry name" value="P-loop containing nucleoside triphosphate hydrolases"/>
    <property type="match status" value="1"/>
</dbReference>
<dbReference type="InterPro" id="IPR003593">
    <property type="entry name" value="AAA+_ATPase"/>
</dbReference>
<keyword evidence="2" id="KW-0813">Transport</keyword>
<dbReference type="GO" id="GO:0016020">
    <property type="term" value="C:membrane"/>
    <property type="evidence" value="ECO:0007669"/>
    <property type="project" value="InterPro"/>
</dbReference>
<gene>
    <name evidence="6" type="ORF">CQW29_01860</name>
</gene>
<dbReference type="InterPro" id="IPR015856">
    <property type="entry name" value="ABC_transpr_CbiO/EcfA_su"/>
</dbReference>
<dbReference type="InterPro" id="IPR003439">
    <property type="entry name" value="ABC_transporter-like_ATP-bd"/>
</dbReference>
<evidence type="ECO:0000256" key="4">
    <source>
        <dbReference type="ARBA" id="ARBA00022840"/>
    </source>
</evidence>
<dbReference type="NCBIfam" id="NF007601">
    <property type="entry name" value="PRK10247.1"/>
    <property type="match status" value="1"/>
</dbReference>
<dbReference type="OrthoDB" id="4408248at2"/>
<keyword evidence="7" id="KW-1185">Reference proteome</keyword>
<evidence type="ECO:0000256" key="2">
    <source>
        <dbReference type="ARBA" id="ARBA00022448"/>
    </source>
</evidence>
<feature type="domain" description="ABC transporter" evidence="5">
    <location>
        <begin position="8"/>
        <end position="221"/>
    </location>
</feature>
<dbReference type="PANTHER" id="PTHR43119">
    <property type="entry name" value="ABC TRANSPORT PROTEIN ATP-BINDING COMPONENT-RELATED"/>
    <property type="match status" value="1"/>
</dbReference>
<protein>
    <submittedName>
        <fullName evidence="6">Iron ABC transporter ATP-binding protein FetA</fullName>
    </submittedName>
</protein>
<organism evidence="6 7">
    <name type="scientific">Pantoea coffeiphila</name>
    <dbReference type="NCBI Taxonomy" id="1465635"/>
    <lineage>
        <taxon>Bacteria</taxon>
        <taxon>Pseudomonadati</taxon>
        <taxon>Pseudomonadota</taxon>
        <taxon>Gammaproteobacteria</taxon>
        <taxon>Enterobacterales</taxon>
        <taxon>Erwiniaceae</taxon>
        <taxon>Pantoea</taxon>
    </lineage>
</organism>
<dbReference type="PANTHER" id="PTHR43119:SF1">
    <property type="entry name" value="ABC TRANSPORTER DOMAIN-CONTAINING PROTEIN"/>
    <property type="match status" value="1"/>
</dbReference>
<accession>A0A2S9IHZ3</accession>
<keyword evidence="3" id="KW-0547">Nucleotide-binding</keyword>
<evidence type="ECO:0000313" key="7">
    <source>
        <dbReference type="Proteomes" id="UP000239181"/>
    </source>
</evidence>
<evidence type="ECO:0000313" key="6">
    <source>
        <dbReference type="EMBL" id="PRD17403.1"/>
    </source>
</evidence>
<dbReference type="PROSITE" id="PS50893">
    <property type="entry name" value="ABC_TRANSPORTER_2"/>
    <property type="match status" value="1"/>
</dbReference>
<proteinExistence type="inferred from homology"/>
<sequence>MMDKNRLLEVREVSFALQDKVLLAPLSFSLGKGEFLWLTGPSGAGKSTLLKIIASLLEPSSGEVIFNGQPLATLKPEHYRQQVSYVFQTPVLFGSTVYDNLALPYQIRQRPPQRQAMIDGLQRLNLPAAALDRTIDQLSGGEKQRVALLRNLQFPPDILLLDEVTSALDEENKQAVHQLIDEQVGQGTAAIWISHDRHETDNAQRILTLSAPQNRGQHEPA</sequence>
<comment type="caution">
    <text evidence="6">The sequence shown here is derived from an EMBL/GenBank/DDBJ whole genome shotgun (WGS) entry which is preliminary data.</text>
</comment>
<dbReference type="CDD" id="cd03225">
    <property type="entry name" value="ABC_cobalt_CbiO_domain1"/>
    <property type="match status" value="1"/>
</dbReference>
<evidence type="ECO:0000256" key="3">
    <source>
        <dbReference type="ARBA" id="ARBA00022741"/>
    </source>
</evidence>
<dbReference type="GO" id="GO:0005524">
    <property type="term" value="F:ATP binding"/>
    <property type="evidence" value="ECO:0007669"/>
    <property type="project" value="UniProtKB-KW"/>
</dbReference>
<dbReference type="GO" id="GO:0055085">
    <property type="term" value="P:transmembrane transport"/>
    <property type="evidence" value="ECO:0007669"/>
    <property type="project" value="InterPro"/>
</dbReference>
<dbReference type="Proteomes" id="UP000239181">
    <property type="component" value="Unassembled WGS sequence"/>
</dbReference>
<dbReference type="EMBL" id="PDET01000001">
    <property type="protein sequence ID" value="PRD17403.1"/>
    <property type="molecule type" value="Genomic_DNA"/>
</dbReference>
<evidence type="ECO:0000256" key="1">
    <source>
        <dbReference type="ARBA" id="ARBA00006526"/>
    </source>
</evidence>
<dbReference type="InterPro" id="IPR027417">
    <property type="entry name" value="P-loop_NTPase"/>
</dbReference>
<reference evidence="6 7" key="1">
    <citation type="submission" date="2017-10" db="EMBL/GenBank/DDBJ databases">
        <title>Draft genome of two endophytic bacteria isolated from 'guarana' Paullinia cupana (Mart.) Ducke.</title>
        <authorList>
            <person name="Siqueira K.A."/>
            <person name="Liotti R.G."/>
            <person name="Mendes T.A."/>
            <person name="Soares M.A."/>
        </authorList>
    </citation>
    <scope>NUCLEOTIDE SEQUENCE [LARGE SCALE GENOMIC DNA]</scope>
    <source>
        <strain evidence="6 7">342</strain>
    </source>
</reference>
<dbReference type="GO" id="GO:0016887">
    <property type="term" value="F:ATP hydrolysis activity"/>
    <property type="evidence" value="ECO:0007669"/>
    <property type="project" value="InterPro"/>
</dbReference>
<keyword evidence="4 6" id="KW-0067">ATP-binding</keyword>
<dbReference type="InterPro" id="IPR017871">
    <property type="entry name" value="ABC_transporter-like_CS"/>
</dbReference>
<comment type="similarity">
    <text evidence="1">Belongs to the ABC transporter superfamily. Drug exporter-2 (TC 3.A.1.117) family.</text>
</comment>
<evidence type="ECO:0000259" key="5">
    <source>
        <dbReference type="PROSITE" id="PS50893"/>
    </source>
</evidence>
<dbReference type="Pfam" id="PF00005">
    <property type="entry name" value="ABC_tran"/>
    <property type="match status" value="1"/>
</dbReference>
<dbReference type="SMART" id="SM00382">
    <property type="entry name" value="AAA"/>
    <property type="match status" value="1"/>
</dbReference>
<name>A0A2S9IHZ3_9GAMM</name>
<dbReference type="Gene3D" id="3.40.50.300">
    <property type="entry name" value="P-loop containing nucleotide triphosphate hydrolases"/>
    <property type="match status" value="1"/>
</dbReference>
<dbReference type="AlphaFoldDB" id="A0A2S9IHZ3"/>
<dbReference type="PROSITE" id="PS00211">
    <property type="entry name" value="ABC_TRANSPORTER_1"/>
    <property type="match status" value="1"/>
</dbReference>